<feature type="domain" description="Tail sheath protein C-terminal" evidence="4">
    <location>
        <begin position="377"/>
        <end position="475"/>
    </location>
</feature>
<comment type="similarity">
    <text evidence="1">Belongs to the myoviridae tail sheath protein family.</text>
</comment>
<dbReference type="AlphaFoldDB" id="A0A512TQW6"/>
<comment type="caution">
    <text evidence="6">The sequence shown here is derived from an EMBL/GenBank/DDBJ whole genome shotgun (WGS) entry which is preliminary data.</text>
</comment>
<gene>
    <name evidence="6" type="ORF">CBU02nite_29870</name>
</gene>
<dbReference type="EMBL" id="BKBC01000049">
    <property type="protein sequence ID" value="GEQ22481.1"/>
    <property type="molecule type" value="Genomic_DNA"/>
</dbReference>
<sequence length="479" mass="52214">MAKGTWGTDNKPEIPGFYNRFQTAAEATIANGTTGTLALTVTANWGPIKEPVLINNDVENTLKATFGTDDNYTAYKLGKLALLGKPKELLLYRLADSSASKASLVLQTTDSSPLNAITLETLYPTTRDFKVTVKTNVADSDKKNIILYEGSKQLFNITVSGTFAEIAKTINNATANTYITAKTSEVSSTTNTLDNVATKNFTGGNDGTAGITNQDYIDAMAIFEGYEKDAFVIDRYADSALQAAIQTWNTQCKENGDIFLIFVTGVNNSETLDDANQRSNDYNDYLVNNLYLGTATYNGTTYNSAEVLVYIAALAIGKGLKESISNETTIFDSVTPKLSKTQITSAIKNGTIVLYEDGGRVVVADDVNTYKTYKDEAGKAFGTIQTVIFLKTVNEDTSAKRFEISGKADGNDTGRTIALSSLKKYFETLNNNGIIADDFVVKIDEEKQATAEADEMYWTWAVTHYKKLKRVYGTGIIAE</sequence>
<evidence type="ECO:0000313" key="6">
    <source>
        <dbReference type="EMBL" id="GEQ22481.1"/>
    </source>
</evidence>
<dbReference type="Gene3D" id="3.30.1490.450">
    <property type="match status" value="1"/>
</dbReference>
<evidence type="ECO:0000259" key="5">
    <source>
        <dbReference type="Pfam" id="PF22671"/>
    </source>
</evidence>
<dbReference type="InterPro" id="IPR035089">
    <property type="entry name" value="Phage_sheath_subtilisin"/>
</dbReference>
<dbReference type="Pfam" id="PF04984">
    <property type="entry name" value="Phage_sheath_1"/>
    <property type="match status" value="1"/>
</dbReference>
<dbReference type="InterPro" id="IPR054564">
    <property type="entry name" value="Gp18_domIII_N"/>
</dbReference>
<accession>A0A512TQW6</accession>
<evidence type="ECO:0000313" key="7">
    <source>
        <dbReference type="Proteomes" id="UP000321089"/>
    </source>
</evidence>
<evidence type="ECO:0000259" key="3">
    <source>
        <dbReference type="Pfam" id="PF17481"/>
    </source>
</evidence>
<dbReference type="Proteomes" id="UP000321089">
    <property type="component" value="Unassembled WGS sequence"/>
</dbReference>
<evidence type="ECO:0008006" key="8">
    <source>
        <dbReference type="Google" id="ProtNLM"/>
    </source>
</evidence>
<reference evidence="6 7" key="1">
    <citation type="submission" date="2019-07" db="EMBL/GenBank/DDBJ databases">
        <title>Whole genome shotgun sequence of Clostridium butyricum NBRC 3858.</title>
        <authorList>
            <person name="Hosoyama A."/>
            <person name="Uohara A."/>
            <person name="Ohji S."/>
            <person name="Ichikawa N."/>
        </authorList>
    </citation>
    <scope>NUCLEOTIDE SEQUENCE [LARGE SCALE GENOMIC DNA]</scope>
    <source>
        <strain evidence="6 7">NBRC 3858</strain>
    </source>
</reference>
<dbReference type="Pfam" id="PF17482">
    <property type="entry name" value="Phage_sheath_1C"/>
    <property type="match status" value="1"/>
</dbReference>
<evidence type="ECO:0000259" key="2">
    <source>
        <dbReference type="Pfam" id="PF04984"/>
    </source>
</evidence>
<evidence type="ECO:0000256" key="1">
    <source>
        <dbReference type="ARBA" id="ARBA00008005"/>
    </source>
</evidence>
<organism evidence="6 7">
    <name type="scientific">Clostridium butyricum</name>
    <dbReference type="NCBI Taxonomy" id="1492"/>
    <lineage>
        <taxon>Bacteria</taxon>
        <taxon>Bacillati</taxon>
        <taxon>Bacillota</taxon>
        <taxon>Clostridia</taxon>
        <taxon>Eubacteriales</taxon>
        <taxon>Clostridiaceae</taxon>
        <taxon>Clostridium</taxon>
    </lineage>
</organism>
<dbReference type="Pfam" id="PF17481">
    <property type="entry name" value="Phage_sheath_domII"/>
    <property type="match status" value="1"/>
</dbReference>
<dbReference type="Gene3D" id="3.30.360.90">
    <property type="match status" value="1"/>
</dbReference>
<feature type="domain" description="Tail sheath protein Gp18-like" evidence="5">
    <location>
        <begin position="34"/>
        <end position="94"/>
    </location>
</feature>
<name>A0A512TQW6_CLOBU</name>
<dbReference type="Gene3D" id="3.40.50.11790">
    <property type="match status" value="1"/>
</dbReference>
<dbReference type="Gene3D" id="3.30.1370.220">
    <property type="match status" value="1"/>
</dbReference>
<dbReference type="Pfam" id="PF22671">
    <property type="entry name" value="Gp18_domIII_N"/>
    <property type="match status" value="1"/>
</dbReference>
<protein>
    <recommendedName>
        <fullName evidence="8">Phage tail sheath protein</fullName>
    </recommendedName>
</protein>
<feature type="domain" description="Tail sheath protein subtilisin-like" evidence="2">
    <location>
        <begin position="209"/>
        <end position="369"/>
    </location>
</feature>
<evidence type="ECO:0000259" key="4">
    <source>
        <dbReference type="Pfam" id="PF17482"/>
    </source>
</evidence>
<feature type="domain" description="Phage tail sheath protein-like beta-sandwich" evidence="3">
    <location>
        <begin position="105"/>
        <end position="206"/>
    </location>
</feature>
<dbReference type="InterPro" id="IPR020287">
    <property type="entry name" value="Tail_sheath_C"/>
</dbReference>
<dbReference type="InterPro" id="IPR035326">
    <property type="entry name" value="Beta_sandwich_Seath"/>
</dbReference>
<dbReference type="RefSeq" id="WP_146868917.1">
    <property type="nucleotide sequence ID" value="NZ_BKBC01000049.1"/>
</dbReference>
<proteinExistence type="inferred from homology"/>